<sequence length="1201" mass="132676">MTTNFGCCERRTMASQPSIYNEKRNRLRLQAWEQRNQETSQTKELSHENVPLFKEPYKTNKGDELSNRIQRMLGSYEDVNNPYPFAIDPLPIPTYVTSSQSDQGQPNTNKPTKPPFHNQVHYMATQSQKSPSSNGYSSQPMGTFTTSSPNQHGHSSVFSNVSLNHSQLSFSAHQQKSEAISDLRERGSLPQEMSSQSPDTKPPPFPQYSDHDTSDMDTKDTFDRHQVQGSTDHPSESASTREVSTFNLKQSPKDASLAQANKGNALPSQTFPSLLSSKQPSVVMTQKPTAYVRPMDGQDQMVSESPELKPSPEPYVSLPELINKSDMGKTKILPQFLETRTNEVLCVEDILREMTHSWPPLLTAIHTPNTGEPIKSPFPAKESEHVSSFPEQKNYPKESSPVHPSQLIQQSPSFSFEAAHSRGVESTSSSDSESSSRSESDSESIIEDPPQLPVGNSVKAEPDAPAVSHGDWQLGNWIRPSQQNSGTESRSGVHVSDSPAQKQLPPTQSSKPSFSVEVVDTTRESKPQPSSQLKEFSDKLAKLQQHSESPLDNCTYQSSQKKNSADLNSCSSSRKPSCNTHSSKPAQASFPDCTEATISVKCEEVVATQDKDPLFPDRPKVKTKTGHSKKSKDNSDTKRNSKRTSKHKSLDKGKAGSEPVVTMVLCGHCPSCGVQYPNPCSCPTQSPAQPDQLPPAPPLRISCTKPKLETICQKGTKISNKTTHKHYKNTGQTAKSSRDPYRPPRSLLVKVDLSLLSRVPQTSGNHQEIPSNAKRSAQVIEQDGGGSDASTTKKLSKTSKKSVSQNVEIDHTPLPRKKQRLDSKNASSTHASVKLERSSNSKEDRERNKAKKIPVPLQQPLTPNNAAKGPKVHRHSTGEAQKSSKKAMKSIDTHKHKKSRAKHTEDPQFEKKKPPKSSLTIPSSSSSSSSKPTREVLSNRPLVRFEDRHYPVKHYIKEAKKLKHKADAESDKHSKAFNYLDAAMYFVESGIAMEKDPHISMSSYTMFAETVELLKFVLKLKNSVDPCASPSEKDFLALCLKCQSLLQMTMFRHKHKTALKYSKTLTDHFSNSTTLDPPVLTPKVTDTPSYKPNMPSPANTSTSSGPASHHSGSGLVVDTVGSTVAIPQAIGQVAFTYVNITMLFLSAHDIWEQAEELAQKGSGMLAELDTVMGQLRLTSSMTSMVRYTRQGVHWLRMDSQK</sequence>
<evidence type="ECO:0000259" key="6">
    <source>
        <dbReference type="Pfam" id="PF18876"/>
    </source>
</evidence>
<feature type="compositionally biased region" description="Low complexity" evidence="5">
    <location>
        <begin position="916"/>
        <end position="931"/>
    </location>
</feature>
<feature type="region of interest" description="Disordered" evidence="5">
    <location>
        <begin position="362"/>
        <end position="590"/>
    </location>
</feature>
<feature type="region of interest" description="Disordered" evidence="5">
    <location>
        <begin position="293"/>
        <end position="314"/>
    </location>
</feature>
<feature type="compositionally biased region" description="Polar residues" evidence="5">
    <location>
        <begin position="760"/>
        <end position="775"/>
    </location>
</feature>
<feature type="compositionally biased region" description="Basic and acidic residues" evidence="5">
    <location>
        <begin position="175"/>
        <end position="187"/>
    </location>
</feature>
<feature type="region of interest" description="Disordered" evidence="5">
    <location>
        <begin position="607"/>
        <end position="656"/>
    </location>
</feature>
<keyword evidence="3" id="KW-0597">Phosphoprotein</keyword>
<feature type="region of interest" description="Disordered" evidence="5">
    <location>
        <begin position="760"/>
        <end position="940"/>
    </location>
</feature>
<dbReference type="GO" id="GO:0032783">
    <property type="term" value="C:super elongation complex"/>
    <property type="evidence" value="ECO:0007669"/>
    <property type="project" value="TreeGrafter"/>
</dbReference>
<feature type="region of interest" description="Disordered" evidence="5">
    <location>
        <begin position="1076"/>
        <end position="1113"/>
    </location>
</feature>
<dbReference type="InterPro" id="IPR007797">
    <property type="entry name" value="AF4/FMR2"/>
</dbReference>
<feature type="compositionally biased region" description="Polar residues" evidence="5">
    <location>
        <begin position="479"/>
        <end position="490"/>
    </location>
</feature>
<evidence type="ECO:0000256" key="5">
    <source>
        <dbReference type="SAM" id="MobiDB-lite"/>
    </source>
</evidence>
<dbReference type="Gene3D" id="6.10.250.2670">
    <property type="match status" value="1"/>
</dbReference>
<evidence type="ECO:0000256" key="2">
    <source>
        <dbReference type="ARBA" id="ARBA00007354"/>
    </source>
</evidence>
<dbReference type="Pfam" id="PF18876">
    <property type="entry name" value="AFF4_CHD"/>
    <property type="match status" value="1"/>
</dbReference>
<feature type="compositionally biased region" description="Basic residues" evidence="5">
    <location>
        <begin position="621"/>
        <end position="630"/>
    </location>
</feature>
<feature type="compositionally biased region" description="Polar residues" evidence="5">
    <location>
        <begin position="227"/>
        <end position="250"/>
    </location>
</feature>
<dbReference type="GO" id="GO:0010468">
    <property type="term" value="P:regulation of gene expression"/>
    <property type="evidence" value="ECO:0007669"/>
    <property type="project" value="InterPro"/>
</dbReference>
<comment type="caution">
    <text evidence="7">The sequence shown here is derived from an EMBL/GenBank/DDBJ whole genome shotgun (WGS) entry which is preliminary data.</text>
</comment>
<feature type="compositionally biased region" description="Basic and acidic residues" evidence="5">
    <location>
        <begin position="209"/>
        <end position="226"/>
    </location>
</feature>
<dbReference type="EMBL" id="VOFY01000016">
    <property type="protein sequence ID" value="KAA8584469.1"/>
    <property type="molecule type" value="Genomic_DNA"/>
</dbReference>
<dbReference type="AlphaFoldDB" id="A0A5J5CTX6"/>
<feature type="compositionally biased region" description="Polar residues" evidence="5">
    <location>
        <begin position="124"/>
        <end position="174"/>
    </location>
</feature>
<feature type="compositionally biased region" description="Polar residues" evidence="5">
    <location>
        <begin position="498"/>
        <end position="513"/>
    </location>
</feature>
<feature type="compositionally biased region" description="Basic and acidic residues" evidence="5">
    <location>
        <begin position="833"/>
        <end position="847"/>
    </location>
</feature>
<feature type="compositionally biased region" description="Basic and acidic residues" evidence="5">
    <location>
        <begin position="902"/>
        <end position="912"/>
    </location>
</feature>
<dbReference type="Pfam" id="PF05110">
    <property type="entry name" value="AF-4"/>
    <property type="match status" value="2"/>
</dbReference>
<feature type="non-terminal residue" evidence="7">
    <location>
        <position position="1201"/>
    </location>
</feature>
<feature type="compositionally biased region" description="Basic and acidic residues" evidence="5">
    <location>
        <begin position="607"/>
        <end position="620"/>
    </location>
</feature>
<comment type="similarity">
    <text evidence="2">Belongs to the AF4 family.</text>
</comment>
<organism evidence="7 8">
    <name type="scientific">Etheostoma spectabile</name>
    <name type="common">orangethroat darter</name>
    <dbReference type="NCBI Taxonomy" id="54343"/>
    <lineage>
        <taxon>Eukaryota</taxon>
        <taxon>Metazoa</taxon>
        <taxon>Chordata</taxon>
        <taxon>Craniata</taxon>
        <taxon>Vertebrata</taxon>
        <taxon>Euteleostomi</taxon>
        <taxon>Actinopterygii</taxon>
        <taxon>Neopterygii</taxon>
        <taxon>Teleostei</taxon>
        <taxon>Neoteleostei</taxon>
        <taxon>Acanthomorphata</taxon>
        <taxon>Eupercaria</taxon>
        <taxon>Perciformes</taxon>
        <taxon>Percoidei</taxon>
        <taxon>Percidae</taxon>
        <taxon>Etheostomatinae</taxon>
        <taxon>Etheostoma</taxon>
    </lineage>
</organism>
<evidence type="ECO:0000313" key="8">
    <source>
        <dbReference type="Proteomes" id="UP000327493"/>
    </source>
</evidence>
<proteinExistence type="inferred from homology"/>
<feature type="region of interest" description="Disordered" evidence="5">
    <location>
        <begin position="715"/>
        <end position="744"/>
    </location>
</feature>
<comment type="subcellular location">
    <subcellularLocation>
        <location evidence="1">Nucleus</location>
    </subcellularLocation>
</comment>
<evidence type="ECO:0000313" key="7">
    <source>
        <dbReference type="EMBL" id="KAA8584469.1"/>
    </source>
</evidence>
<reference evidence="7 8" key="1">
    <citation type="submission" date="2019-08" db="EMBL/GenBank/DDBJ databases">
        <title>A chromosome-level genome assembly, high-density linkage maps, and genome scans reveal the genomic architecture of hybrid incompatibilities underlying speciation via character displacement in darters (Percidae: Etheostominae).</title>
        <authorList>
            <person name="Moran R.L."/>
            <person name="Catchen J.M."/>
            <person name="Fuller R.C."/>
        </authorList>
    </citation>
    <scope>NUCLEOTIDE SEQUENCE [LARGE SCALE GENOMIC DNA]</scope>
    <source>
        <strain evidence="7">EspeVRDwgs_2016</strain>
        <tissue evidence="7">Muscle</tissue>
    </source>
</reference>
<feature type="compositionally biased region" description="Polar residues" evidence="5">
    <location>
        <begin position="544"/>
        <end position="586"/>
    </location>
</feature>
<feature type="compositionally biased region" description="Polar residues" evidence="5">
    <location>
        <begin position="402"/>
        <end position="414"/>
    </location>
</feature>
<keyword evidence="8" id="KW-1185">Reference proteome</keyword>
<protein>
    <recommendedName>
        <fullName evidence="6">AF4/FMR2 C-terminal homology domain-containing protein</fullName>
    </recommendedName>
</protein>
<feature type="compositionally biased region" description="Low complexity" evidence="5">
    <location>
        <begin position="1100"/>
        <end position="1113"/>
    </location>
</feature>
<accession>A0A5J5CTX6</accession>
<feature type="compositionally biased region" description="Basic residues" evidence="5">
    <location>
        <begin position="883"/>
        <end position="901"/>
    </location>
</feature>
<name>A0A5J5CTX6_9PERO</name>
<dbReference type="Proteomes" id="UP000327493">
    <property type="component" value="Chromosome 16"/>
</dbReference>
<dbReference type="InterPro" id="IPR043640">
    <property type="entry name" value="AF4/FMR2_CHD"/>
</dbReference>
<evidence type="ECO:0000256" key="4">
    <source>
        <dbReference type="ARBA" id="ARBA00023242"/>
    </source>
</evidence>
<feature type="domain" description="AF4/FMR2 C-terminal homology" evidence="6">
    <location>
        <begin position="937"/>
        <end position="1200"/>
    </location>
</feature>
<evidence type="ECO:0000256" key="1">
    <source>
        <dbReference type="ARBA" id="ARBA00004123"/>
    </source>
</evidence>
<keyword evidence="4" id="KW-0539">Nucleus</keyword>
<feature type="region of interest" description="Disordered" evidence="5">
    <location>
        <begin position="94"/>
        <end position="257"/>
    </location>
</feature>
<dbReference type="PANTHER" id="PTHR10528">
    <property type="entry name" value="AF4/FMR2 FAMILY MEMBER"/>
    <property type="match status" value="1"/>
</dbReference>
<feature type="compositionally biased region" description="Polar residues" evidence="5">
    <location>
        <begin position="95"/>
        <end position="111"/>
    </location>
</feature>
<evidence type="ECO:0000256" key="3">
    <source>
        <dbReference type="ARBA" id="ARBA00022553"/>
    </source>
</evidence>
<dbReference type="PANTHER" id="PTHR10528:SF6">
    <property type="entry name" value="AF4_FMR2 FAMILY MEMBER 1"/>
    <property type="match status" value="1"/>
</dbReference>
<gene>
    <name evidence="7" type="ORF">FQN60_008254</name>
</gene>